<reference evidence="1 2" key="1">
    <citation type="journal article" date="2023" name="Hortic Res">
        <title>Pangenome of water caltrop reveals structural variations and asymmetric subgenome divergence after allopolyploidization.</title>
        <authorList>
            <person name="Zhang X."/>
            <person name="Chen Y."/>
            <person name="Wang L."/>
            <person name="Yuan Y."/>
            <person name="Fang M."/>
            <person name="Shi L."/>
            <person name="Lu R."/>
            <person name="Comes H.P."/>
            <person name="Ma Y."/>
            <person name="Chen Y."/>
            <person name="Huang G."/>
            <person name="Zhou Y."/>
            <person name="Zheng Z."/>
            <person name="Qiu Y."/>
        </authorList>
    </citation>
    <scope>NUCLEOTIDE SEQUENCE [LARGE SCALE GENOMIC DNA]</scope>
    <source>
        <strain evidence="1">F231</strain>
    </source>
</reference>
<organism evidence="1 2">
    <name type="scientific">Trapa natans</name>
    <name type="common">Water chestnut</name>
    <dbReference type="NCBI Taxonomy" id="22666"/>
    <lineage>
        <taxon>Eukaryota</taxon>
        <taxon>Viridiplantae</taxon>
        <taxon>Streptophyta</taxon>
        <taxon>Embryophyta</taxon>
        <taxon>Tracheophyta</taxon>
        <taxon>Spermatophyta</taxon>
        <taxon>Magnoliopsida</taxon>
        <taxon>eudicotyledons</taxon>
        <taxon>Gunneridae</taxon>
        <taxon>Pentapetalae</taxon>
        <taxon>rosids</taxon>
        <taxon>malvids</taxon>
        <taxon>Myrtales</taxon>
        <taxon>Lythraceae</taxon>
        <taxon>Trapa</taxon>
    </lineage>
</organism>
<dbReference type="PANTHER" id="PTHR45657:SF8">
    <property type="entry name" value="PHOSPHATIDYLINOSITOL_PHOSPHATIDYLCHOLINE TRANSFER PROTEIN SFH13"/>
    <property type="match status" value="1"/>
</dbReference>
<accession>A0AAN7QZ25</accession>
<sequence length="116" mass="13626">MQSLIGEGQEELDICDDIREKKSDFCNFDHERRGSKIGTLKKKALTASNKFTHTLKRRGKREIDYRVPSVSIEDIRHAEEEGAVLELRQRLLDWDLLPPRQDDYYTLLRLVDRPVT</sequence>
<dbReference type="EMBL" id="JAXQNO010000016">
    <property type="protein sequence ID" value="KAK4781460.1"/>
    <property type="molecule type" value="Genomic_DNA"/>
</dbReference>
<gene>
    <name evidence="1" type="ORF">SAY86_015562</name>
</gene>
<dbReference type="Proteomes" id="UP001346149">
    <property type="component" value="Unassembled WGS sequence"/>
</dbReference>
<name>A0AAN7QZ25_TRANT</name>
<keyword evidence="2" id="KW-1185">Reference proteome</keyword>
<protein>
    <submittedName>
        <fullName evidence="1">Uncharacterized protein</fullName>
    </submittedName>
</protein>
<proteinExistence type="predicted"/>
<evidence type="ECO:0000313" key="2">
    <source>
        <dbReference type="Proteomes" id="UP001346149"/>
    </source>
</evidence>
<comment type="caution">
    <text evidence="1">The sequence shown here is derived from an EMBL/GenBank/DDBJ whole genome shotgun (WGS) entry which is preliminary data.</text>
</comment>
<dbReference type="InterPro" id="IPR051026">
    <property type="entry name" value="PI/PC_transfer"/>
</dbReference>
<evidence type="ECO:0000313" key="1">
    <source>
        <dbReference type="EMBL" id="KAK4781460.1"/>
    </source>
</evidence>
<dbReference type="PANTHER" id="PTHR45657">
    <property type="entry name" value="CRAL-TRIO DOMAIN-CONTAINING PROTEIN YKL091C-RELATED"/>
    <property type="match status" value="1"/>
</dbReference>
<dbReference type="AlphaFoldDB" id="A0AAN7QZ25"/>